<dbReference type="RefSeq" id="WP_107219803.1">
    <property type="nucleotide sequence ID" value="NZ_CP028339.1"/>
</dbReference>
<protein>
    <recommendedName>
        <fullName evidence="3">Phage protein</fullName>
    </recommendedName>
</protein>
<sequence length="163" mass="18292">MARRLTADEWTSVRKEFETDPRLSFGDLAKKFGISKQSIHAHAKAEGWQRVISLQELHERAQLRADRLVDGKPDDPALASSRLDGIDEATARRAAVLERHRTEWNMPRKIAYEAAQTRDLEKARLAKTIAEALRNVQEGERKAWGLDAAENPTGGAVIVIDRG</sequence>
<dbReference type="EMBL" id="CP028339">
    <property type="protein sequence ID" value="AVR87377.1"/>
    <property type="molecule type" value="Genomic_DNA"/>
</dbReference>
<keyword evidence="2" id="KW-1185">Reference proteome</keyword>
<gene>
    <name evidence="1" type="ORF">Tharo_0427</name>
</gene>
<dbReference type="OrthoDB" id="8641910at2"/>
<dbReference type="AlphaFoldDB" id="A0A2R4BJ69"/>
<accession>A0A2R4BJ69</accession>
<organism evidence="1 2">
    <name type="scientific">Thauera aromatica K172</name>
    <dbReference type="NCBI Taxonomy" id="44139"/>
    <lineage>
        <taxon>Bacteria</taxon>
        <taxon>Pseudomonadati</taxon>
        <taxon>Pseudomonadota</taxon>
        <taxon>Betaproteobacteria</taxon>
        <taxon>Rhodocyclales</taxon>
        <taxon>Zoogloeaceae</taxon>
        <taxon>Thauera</taxon>
    </lineage>
</organism>
<evidence type="ECO:0000313" key="1">
    <source>
        <dbReference type="EMBL" id="AVR87377.1"/>
    </source>
</evidence>
<dbReference type="KEGG" id="tak:Tharo_0427"/>
<reference evidence="1 2" key="1">
    <citation type="submission" date="2018-03" db="EMBL/GenBank/DDBJ databases">
        <title>Complete genome sequence of Thauera aromatica, a model organism for studying aromatic compound degradation under denitrifying conditions.</title>
        <authorList>
            <person name="Lo H.-Y."/>
            <person name="Goris T."/>
            <person name="Boll M."/>
            <person name="Mueller J.A."/>
        </authorList>
    </citation>
    <scope>NUCLEOTIDE SEQUENCE [LARGE SCALE GENOMIC DNA]</scope>
    <source>
        <strain evidence="1 2">K172</strain>
    </source>
</reference>
<evidence type="ECO:0000313" key="2">
    <source>
        <dbReference type="Proteomes" id="UP000241885"/>
    </source>
</evidence>
<evidence type="ECO:0008006" key="3">
    <source>
        <dbReference type="Google" id="ProtNLM"/>
    </source>
</evidence>
<dbReference type="Proteomes" id="UP000241885">
    <property type="component" value="Chromosome"/>
</dbReference>
<name>A0A2R4BJ69_THAAR</name>
<proteinExistence type="predicted"/>